<dbReference type="InterPro" id="IPR005097">
    <property type="entry name" value="Sacchrp_dh_NADP-bd"/>
</dbReference>
<dbReference type="RefSeq" id="WP_094483327.1">
    <property type="nucleotide sequence ID" value="NZ_JACKSC010000322.1"/>
</dbReference>
<evidence type="ECO:0000313" key="5">
    <source>
        <dbReference type="Proteomes" id="UP000216063"/>
    </source>
</evidence>
<feature type="region of interest" description="Disordered" evidence="2">
    <location>
        <begin position="203"/>
        <end position="223"/>
    </location>
</feature>
<evidence type="ECO:0000256" key="1">
    <source>
        <dbReference type="ARBA" id="ARBA00010591"/>
    </source>
</evidence>
<name>A0A255DCP3_9MYCO</name>
<feature type="domain" description="Saccharopine dehydrogenase NADP binding" evidence="3">
    <location>
        <begin position="9"/>
        <end position="135"/>
    </location>
</feature>
<proteinExistence type="inferred from homology"/>
<comment type="similarity">
    <text evidence="1">Belongs to the saccharopine dehydrogenase family. Enoyl reductase subfamily.</text>
</comment>
<dbReference type="Gene3D" id="3.40.50.720">
    <property type="entry name" value="NAD(P)-binding Rossmann-like Domain"/>
    <property type="match status" value="1"/>
</dbReference>
<keyword evidence="5" id="KW-1185">Reference proteome</keyword>
<organism evidence="4 5">
    <name type="scientific">Mycolicibacterium sphagni</name>
    <dbReference type="NCBI Taxonomy" id="1786"/>
    <lineage>
        <taxon>Bacteria</taxon>
        <taxon>Bacillati</taxon>
        <taxon>Actinomycetota</taxon>
        <taxon>Actinomycetes</taxon>
        <taxon>Mycobacteriales</taxon>
        <taxon>Mycobacteriaceae</taxon>
        <taxon>Mycolicibacterium</taxon>
    </lineage>
</organism>
<dbReference type="PANTHER" id="PTHR12286:SF5">
    <property type="entry name" value="SACCHAROPINE DEHYDROGENASE-LIKE OXIDOREDUCTASE"/>
    <property type="match status" value="1"/>
</dbReference>
<protein>
    <submittedName>
        <fullName evidence="4">Enoyl-ACP reductase</fullName>
    </submittedName>
</protein>
<dbReference type="OrthoDB" id="4369409at2"/>
<accession>A0A255DCP3</accession>
<evidence type="ECO:0000259" key="3">
    <source>
        <dbReference type="Pfam" id="PF03435"/>
    </source>
</evidence>
<dbReference type="EMBL" id="NOZR01000022">
    <property type="protein sequence ID" value="OYN76381.1"/>
    <property type="molecule type" value="Genomic_DNA"/>
</dbReference>
<evidence type="ECO:0000313" key="4">
    <source>
        <dbReference type="EMBL" id="OYN76381.1"/>
    </source>
</evidence>
<dbReference type="SUPFAM" id="SSF51735">
    <property type="entry name" value="NAD(P)-binding Rossmann-fold domains"/>
    <property type="match status" value="1"/>
</dbReference>
<dbReference type="GO" id="GO:0005886">
    <property type="term" value="C:plasma membrane"/>
    <property type="evidence" value="ECO:0007669"/>
    <property type="project" value="TreeGrafter"/>
</dbReference>
<dbReference type="PANTHER" id="PTHR12286">
    <property type="entry name" value="SACCHAROPINE DEHYDROGENASE-LIKE OXIDOREDUCTASE"/>
    <property type="match status" value="1"/>
</dbReference>
<evidence type="ECO:0000256" key="2">
    <source>
        <dbReference type="SAM" id="MobiDB-lite"/>
    </source>
</evidence>
<dbReference type="InterPro" id="IPR036291">
    <property type="entry name" value="NAD(P)-bd_dom_sf"/>
</dbReference>
<dbReference type="Pfam" id="PF03435">
    <property type="entry name" value="Sacchrp_dh_NADP"/>
    <property type="match status" value="1"/>
</dbReference>
<reference evidence="4 5" key="1">
    <citation type="submission" date="2017-07" db="EMBL/GenBank/DDBJ databases">
        <title>The new phylogeny of genus Mycobacterium.</title>
        <authorList>
            <person name="Tortoli E."/>
            <person name="Trovato A."/>
            <person name="Cirillo D.M."/>
        </authorList>
    </citation>
    <scope>NUCLEOTIDE SEQUENCE [LARGE SCALE GENOMIC DNA]</scope>
    <source>
        <strain evidence="4 5">ATCC 33027</strain>
    </source>
</reference>
<dbReference type="AlphaFoldDB" id="A0A255DCP3"/>
<dbReference type="GO" id="GO:0009247">
    <property type="term" value="P:glycolipid biosynthetic process"/>
    <property type="evidence" value="ECO:0007669"/>
    <property type="project" value="TreeGrafter"/>
</dbReference>
<gene>
    <name evidence="4" type="ORF">CG716_22485</name>
</gene>
<comment type="caution">
    <text evidence="4">The sequence shown here is derived from an EMBL/GenBank/DDBJ whole genome shotgun (WGS) entry which is preliminary data.</text>
</comment>
<sequence length="417" mass="44319">MSDEREFDIVLYGATGFVGQLTAARLAAGNGGARIALAGRSMDRLEAVRDGIGESAQSWSLMRADAEEPPTLADVAARARVVATTVGPYVKSGMPLVASCAAAGTDYTDLCGEAIFVHRSAAQYHNLAAETGARIVHACGADSIPSDMNVFALHRQAQSDDVGTLTDTVQVARTFTLTMSGGSANTVVEVMRETSRNRELRRAVNDPYTSSTDRAAEPDLGRQPDMIFRRGGHIAPELDGIWAGAFVMAVGNTRIVRRSNALQDWAYGRTFRYSECMDMGSSPIAAVRAAAITGAMSAMTALGDRFLYRVPRELIDKFIPKSGSGPSAEERAEGSYHVETYTTTTGGARYRASMSQDGDPGYDSTSLLLAESTLALALDRDKLSDQRGVLTPAAAMGDALLARLPKAGVTMDLTKLA</sequence>
<dbReference type="Proteomes" id="UP000216063">
    <property type="component" value="Unassembled WGS sequence"/>
</dbReference>
<dbReference type="InterPro" id="IPR051276">
    <property type="entry name" value="Saccharopine_DH-like_oxidrdct"/>
</dbReference>